<dbReference type="EMBL" id="FCOE02000003">
    <property type="protein sequence ID" value="SAK49105.1"/>
    <property type="molecule type" value="Genomic_DNA"/>
</dbReference>
<feature type="region of interest" description="Disordered" evidence="1">
    <location>
        <begin position="1"/>
        <end position="33"/>
    </location>
</feature>
<dbReference type="RefSeq" id="WP_244206419.1">
    <property type="nucleotide sequence ID" value="NZ_FCOE02000003.1"/>
</dbReference>
<comment type="caution">
    <text evidence="2">The sequence shown here is derived from an EMBL/GenBank/DDBJ whole genome shotgun (WGS) entry which is preliminary data.</text>
</comment>
<proteinExistence type="predicted"/>
<dbReference type="Proteomes" id="UP000054911">
    <property type="component" value="Unassembled WGS sequence"/>
</dbReference>
<name>A0A157ZUC4_9BURK</name>
<protein>
    <submittedName>
        <fullName evidence="2">Uncharacterized protein</fullName>
    </submittedName>
</protein>
<evidence type="ECO:0000256" key="1">
    <source>
        <dbReference type="SAM" id="MobiDB-lite"/>
    </source>
</evidence>
<organism evidence="2 3">
    <name type="scientific">Caballeronia pedi</name>
    <dbReference type="NCBI Taxonomy" id="1777141"/>
    <lineage>
        <taxon>Bacteria</taxon>
        <taxon>Pseudomonadati</taxon>
        <taxon>Pseudomonadota</taxon>
        <taxon>Betaproteobacteria</taxon>
        <taxon>Burkholderiales</taxon>
        <taxon>Burkholderiaceae</taxon>
        <taxon>Caballeronia</taxon>
    </lineage>
</organism>
<dbReference type="AlphaFoldDB" id="A0A157ZUC4"/>
<keyword evidence="3" id="KW-1185">Reference proteome</keyword>
<sequence>MGSSGSGSLSDYPGSKSKNAEGEGIGTTGGTSGVDKCKQAFSCVLEDVAQCAFYSQFTAVPAIGTQLSIAFHPPRVFAVDVNGLTVGALPTAFNYLAACLAAGVTYVGVARQSAAKPVPTIEADFVPQ</sequence>
<feature type="compositionally biased region" description="Gly residues" evidence="1">
    <location>
        <begin position="23"/>
        <end position="32"/>
    </location>
</feature>
<gene>
    <name evidence="2" type="ORF">AWB80_01302</name>
</gene>
<reference evidence="2" key="1">
    <citation type="submission" date="2016-01" db="EMBL/GenBank/DDBJ databases">
        <authorList>
            <person name="Peeters C."/>
        </authorList>
    </citation>
    <scope>NUCLEOTIDE SEQUENCE [LARGE SCALE GENOMIC DNA]</scope>
    <source>
        <strain evidence="2">LMG 29323</strain>
    </source>
</reference>
<accession>A0A157ZUC4</accession>
<dbReference type="STRING" id="1777141.AWB80_01302"/>
<evidence type="ECO:0000313" key="3">
    <source>
        <dbReference type="Proteomes" id="UP000054911"/>
    </source>
</evidence>
<evidence type="ECO:0000313" key="2">
    <source>
        <dbReference type="EMBL" id="SAK49105.1"/>
    </source>
</evidence>